<dbReference type="PANTHER" id="PTHR43943:SF2">
    <property type="entry name" value="DEHYDROGENASE_REDUCTASE 4"/>
    <property type="match status" value="1"/>
</dbReference>
<feature type="domain" description="Ketoreductase" evidence="2">
    <location>
        <begin position="7"/>
        <end position="189"/>
    </location>
</feature>
<dbReference type="RefSeq" id="WP_035079596.1">
    <property type="nucleotide sequence ID" value="NZ_JQGC01000003.1"/>
</dbReference>
<evidence type="ECO:0000256" key="1">
    <source>
        <dbReference type="ARBA" id="ARBA00006484"/>
    </source>
</evidence>
<dbReference type="STRING" id="46914.JP75_04140"/>
<accession>A0A087M5L1</accession>
<dbReference type="Pfam" id="PF13561">
    <property type="entry name" value="adh_short_C2"/>
    <property type="match status" value="1"/>
</dbReference>
<dbReference type="OrthoDB" id="8419486at2"/>
<sequence>MYDIADKLAVITGGTRGIGLAIGAAILAAGGRVVLNGRAETEEAMALSAKFGPERVAVELGDVSAPKQATALVENAGERFGRIDILIHAAGGPAPGKVTDLTPEAWMNAFAIHVHPVFHLFRAAHPYLKREGGAVLLVSSVAGIRGCPGTPAYQTVKGALIPLAKALAFDHAREKIRINVINPGIIRTRFHDAMSEEAKAHNIANRILLGREGTVEDVAEAAMAMLTNDFITGESITVDGGMSMRVTG</sequence>
<dbReference type="SMART" id="SM00822">
    <property type="entry name" value="PKS_KR"/>
    <property type="match status" value="1"/>
</dbReference>
<dbReference type="InterPro" id="IPR057326">
    <property type="entry name" value="KR_dom"/>
</dbReference>
<name>A0A087M5L1_9HYPH</name>
<evidence type="ECO:0000313" key="3">
    <source>
        <dbReference type="EMBL" id="KFL32164.1"/>
    </source>
</evidence>
<dbReference type="FunFam" id="3.40.50.720:FF:000084">
    <property type="entry name" value="Short-chain dehydrogenase reductase"/>
    <property type="match status" value="1"/>
</dbReference>
<dbReference type="CDD" id="cd05233">
    <property type="entry name" value="SDR_c"/>
    <property type="match status" value="1"/>
</dbReference>
<evidence type="ECO:0000259" key="2">
    <source>
        <dbReference type="SMART" id="SM00822"/>
    </source>
</evidence>
<comment type="caution">
    <text evidence="3">The sequence shown here is derived from an EMBL/GenBank/DDBJ whole genome shotgun (WGS) entry which is preliminary data.</text>
</comment>
<dbReference type="Gene3D" id="3.40.50.720">
    <property type="entry name" value="NAD(P)-binding Rossmann-like Domain"/>
    <property type="match status" value="1"/>
</dbReference>
<dbReference type="Proteomes" id="UP000028981">
    <property type="component" value="Unassembled WGS sequence"/>
</dbReference>
<comment type="similarity">
    <text evidence="1">Belongs to the short-chain dehydrogenases/reductases (SDR) family.</text>
</comment>
<keyword evidence="4" id="KW-1185">Reference proteome</keyword>
<dbReference type="AlphaFoldDB" id="A0A087M5L1"/>
<protein>
    <recommendedName>
        <fullName evidence="2">Ketoreductase domain-containing protein</fullName>
    </recommendedName>
</protein>
<evidence type="ECO:0000313" key="4">
    <source>
        <dbReference type="Proteomes" id="UP000028981"/>
    </source>
</evidence>
<proteinExistence type="inferred from homology"/>
<dbReference type="InterPro" id="IPR002347">
    <property type="entry name" value="SDR_fam"/>
</dbReference>
<dbReference type="InterPro" id="IPR036291">
    <property type="entry name" value="NAD(P)-bd_dom_sf"/>
</dbReference>
<dbReference type="EMBL" id="JQGC01000003">
    <property type="protein sequence ID" value="KFL32164.1"/>
    <property type="molecule type" value="Genomic_DNA"/>
</dbReference>
<dbReference type="PANTHER" id="PTHR43943">
    <property type="entry name" value="DEHYDROGENASE/REDUCTASE (SDR FAMILY) MEMBER 4"/>
    <property type="match status" value="1"/>
</dbReference>
<gene>
    <name evidence="3" type="ORF">JP75_04140</name>
</gene>
<dbReference type="PRINTS" id="PR00081">
    <property type="entry name" value="GDHRDH"/>
</dbReference>
<organism evidence="3 4">
    <name type="scientific">Devosia riboflavina</name>
    <dbReference type="NCBI Taxonomy" id="46914"/>
    <lineage>
        <taxon>Bacteria</taxon>
        <taxon>Pseudomonadati</taxon>
        <taxon>Pseudomonadota</taxon>
        <taxon>Alphaproteobacteria</taxon>
        <taxon>Hyphomicrobiales</taxon>
        <taxon>Devosiaceae</taxon>
        <taxon>Devosia</taxon>
    </lineage>
</organism>
<dbReference type="SUPFAM" id="SSF51735">
    <property type="entry name" value="NAD(P)-binding Rossmann-fold domains"/>
    <property type="match status" value="1"/>
</dbReference>
<reference evidence="3 4" key="1">
    <citation type="submission" date="2014-08" db="EMBL/GenBank/DDBJ databases">
        <authorList>
            <person name="Hassan Y.I."/>
            <person name="Lepp D."/>
            <person name="Zhou T."/>
        </authorList>
    </citation>
    <scope>NUCLEOTIDE SEQUENCE [LARGE SCALE GENOMIC DNA]</scope>
    <source>
        <strain evidence="3 4">IFO13584</strain>
    </source>
</reference>